<evidence type="ECO:0000313" key="3">
    <source>
        <dbReference type="EMBL" id="KAL2048397.1"/>
    </source>
</evidence>
<sequence length="277" mass="29955">MYVNKFTVAAFAAVVSLPFSFTQVTTSCQPLNGTCPPEQGLATSSYFVDFTKVHALPADWSVAAYENVGFGSNGAELTFAKRYDAPLIRTNFNFLFGRIDYVVQTAPGVGIASCMVLLSSDLDEIDWEFLGGAGNSAETNYWGKGQLDYGVARYVGVNNPTTQFHTYSIDWSPSALSWIIDGNIVRTVTAAEGGNIYPQTPMKVSLSLWDGGDPSEPAGTRAWAGGITPIPPPENYTMFIKSVSVHNANPAEQYVYTDKSGSWQSIKTLNNTAPILP</sequence>
<reference evidence="3 4" key="1">
    <citation type="submission" date="2024-09" db="EMBL/GenBank/DDBJ databases">
        <title>Rethinking Asexuality: The Enigmatic Case of Functional Sexual Genes in Lepraria (Stereocaulaceae).</title>
        <authorList>
            <person name="Doellman M."/>
            <person name="Sun Y."/>
            <person name="Barcenas-Pena A."/>
            <person name="Lumbsch H.T."/>
            <person name="Grewe F."/>
        </authorList>
    </citation>
    <scope>NUCLEOTIDE SEQUENCE [LARGE SCALE GENOMIC DNA]</scope>
    <source>
        <strain evidence="3 4">Mercado 3170</strain>
    </source>
</reference>
<evidence type="ECO:0000256" key="1">
    <source>
        <dbReference type="SAM" id="SignalP"/>
    </source>
</evidence>
<feature type="chain" id="PRO_5045595515" description="GH16 domain-containing protein" evidence="1">
    <location>
        <begin position="28"/>
        <end position="277"/>
    </location>
</feature>
<organism evidence="3 4">
    <name type="scientific">Stereocaulon virgatum</name>
    <dbReference type="NCBI Taxonomy" id="373712"/>
    <lineage>
        <taxon>Eukaryota</taxon>
        <taxon>Fungi</taxon>
        <taxon>Dikarya</taxon>
        <taxon>Ascomycota</taxon>
        <taxon>Pezizomycotina</taxon>
        <taxon>Lecanoromycetes</taxon>
        <taxon>OSLEUM clade</taxon>
        <taxon>Lecanoromycetidae</taxon>
        <taxon>Lecanorales</taxon>
        <taxon>Lecanorineae</taxon>
        <taxon>Stereocaulaceae</taxon>
        <taxon>Stereocaulon</taxon>
    </lineage>
</organism>
<dbReference type="Pfam" id="PF00722">
    <property type="entry name" value="Glyco_hydro_16"/>
    <property type="match status" value="1"/>
</dbReference>
<gene>
    <name evidence="3" type="ORF">N7G274_000308</name>
</gene>
<dbReference type="InterPro" id="IPR013320">
    <property type="entry name" value="ConA-like_dom_sf"/>
</dbReference>
<evidence type="ECO:0000259" key="2">
    <source>
        <dbReference type="PROSITE" id="PS51762"/>
    </source>
</evidence>
<dbReference type="SUPFAM" id="SSF49899">
    <property type="entry name" value="Concanavalin A-like lectins/glucanases"/>
    <property type="match status" value="1"/>
</dbReference>
<dbReference type="Gene3D" id="2.60.120.200">
    <property type="match status" value="1"/>
</dbReference>
<dbReference type="Proteomes" id="UP001590950">
    <property type="component" value="Unassembled WGS sequence"/>
</dbReference>
<dbReference type="InterPro" id="IPR050546">
    <property type="entry name" value="Glycosyl_Hydrlase_16"/>
</dbReference>
<accession>A0ABR4ARR7</accession>
<keyword evidence="4" id="KW-1185">Reference proteome</keyword>
<evidence type="ECO:0000313" key="4">
    <source>
        <dbReference type="Proteomes" id="UP001590950"/>
    </source>
</evidence>
<dbReference type="PANTHER" id="PTHR10963:SF68">
    <property type="entry name" value="GLYCOSIDASE CRH1-RELATED"/>
    <property type="match status" value="1"/>
</dbReference>
<feature type="domain" description="GH16" evidence="2">
    <location>
        <begin position="29"/>
        <end position="232"/>
    </location>
</feature>
<dbReference type="InterPro" id="IPR000757">
    <property type="entry name" value="Beta-glucanase-like"/>
</dbReference>
<dbReference type="EMBL" id="JBEFKJ010000001">
    <property type="protein sequence ID" value="KAL2048397.1"/>
    <property type="molecule type" value="Genomic_DNA"/>
</dbReference>
<comment type="caution">
    <text evidence="3">The sequence shown here is derived from an EMBL/GenBank/DDBJ whole genome shotgun (WGS) entry which is preliminary data.</text>
</comment>
<name>A0ABR4ARR7_9LECA</name>
<dbReference type="PROSITE" id="PS51762">
    <property type="entry name" value="GH16_2"/>
    <property type="match status" value="1"/>
</dbReference>
<keyword evidence="1" id="KW-0732">Signal</keyword>
<proteinExistence type="predicted"/>
<dbReference type="PANTHER" id="PTHR10963">
    <property type="entry name" value="GLYCOSYL HYDROLASE-RELATED"/>
    <property type="match status" value="1"/>
</dbReference>
<protein>
    <recommendedName>
        <fullName evidence="2">GH16 domain-containing protein</fullName>
    </recommendedName>
</protein>
<dbReference type="PROSITE" id="PS51257">
    <property type="entry name" value="PROKAR_LIPOPROTEIN"/>
    <property type="match status" value="1"/>
</dbReference>
<feature type="signal peptide" evidence="1">
    <location>
        <begin position="1"/>
        <end position="27"/>
    </location>
</feature>